<dbReference type="RefSeq" id="WP_380652531.1">
    <property type="nucleotide sequence ID" value="NZ_JBHRVQ010000001.1"/>
</dbReference>
<dbReference type="Gene3D" id="3.40.630.30">
    <property type="match status" value="1"/>
</dbReference>
<proteinExistence type="predicted"/>
<gene>
    <name evidence="2" type="ORF">ACFOEO_04680</name>
</gene>
<dbReference type="GO" id="GO:0016746">
    <property type="term" value="F:acyltransferase activity"/>
    <property type="evidence" value="ECO:0007669"/>
    <property type="project" value="UniProtKB-KW"/>
</dbReference>
<reference evidence="3" key="1">
    <citation type="journal article" date="2019" name="Int. J. Syst. Evol. Microbiol.">
        <title>The Global Catalogue of Microorganisms (GCM) 10K type strain sequencing project: providing services to taxonomists for standard genome sequencing and annotation.</title>
        <authorList>
            <consortium name="The Broad Institute Genomics Platform"/>
            <consortium name="The Broad Institute Genome Sequencing Center for Infectious Disease"/>
            <person name="Wu L."/>
            <person name="Ma J."/>
        </authorList>
    </citation>
    <scope>NUCLEOTIDE SEQUENCE [LARGE SCALE GENOMIC DNA]</scope>
    <source>
        <strain evidence="3">CCM 7756</strain>
    </source>
</reference>
<dbReference type="Pfam" id="PF00583">
    <property type="entry name" value="Acetyltransf_1"/>
    <property type="match status" value="1"/>
</dbReference>
<feature type="domain" description="N-acetyltransferase" evidence="1">
    <location>
        <begin position="16"/>
        <end position="162"/>
    </location>
</feature>
<sequence length="162" mass="19058">MTHFDLSLFNKERDFDSFYNFIMKNTAYFTEYINEAPSFEEVEAEFLLDVPPGVDIENKKVYVIYQEQRMIGFLDILFNYPETSTCMIGYLVIDQTHRNQGIGQLVYDQTSAYIKTKNIQKVRLSVVEDNKPAIKMWEKQGFEIADEVITEYGVQLMMEIKL</sequence>
<dbReference type="EMBL" id="JBHRVQ010000001">
    <property type="protein sequence ID" value="MFC3387894.1"/>
    <property type="molecule type" value="Genomic_DNA"/>
</dbReference>
<dbReference type="EC" id="2.3.-.-" evidence="2"/>
<dbReference type="CDD" id="cd04301">
    <property type="entry name" value="NAT_SF"/>
    <property type="match status" value="1"/>
</dbReference>
<name>A0ABV7N4R2_9STAP</name>
<comment type="caution">
    <text evidence="2">The sequence shown here is derived from an EMBL/GenBank/DDBJ whole genome shotgun (WGS) entry which is preliminary data.</text>
</comment>
<dbReference type="InterPro" id="IPR016181">
    <property type="entry name" value="Acyl_CoA_acyltransferase"/>
</dbReference>
<dbReference type="PANTHER" id="PTHR43415">
    <property type="entry name" value="SPERMIDINE N(1)-ACETYLTRANSFERASE"/>
    <property type="match status" value="1"/>
</dbReference>
<evidence type="ECO:0000313" key="2">
    <source>
        <dbReference type="EMBL" id="MFC3387894.1"/>
    </source>
</evidence>
<protein>
    <submittedName>
        <fullName evidence="2">GNAT family N-acetyltransferase</fullName>
        <ecNumber evidence="2">2.3.-.-</ecNumber>
    </submittedName>
</protein>
<evidence type="ECO:0000259" key="1">
    <source>
        <dbReference type="PROSITE" id="PS51186"/>
    </source>
</evidence>
<keyword evidence="2" id="KW-0012">Acyltransferase</keyword>
<dbReference type="InterPro" id="IPR000182">
    <property type="entry name" value="GNAT_dom"/>
</dbReference>
<keyword evidence="3" id="KW-1185">Reference proteome</keyword>
<organism evidence="2 3">
    <name type="scientific">Salinicoccus sesuvii</name>
    <dbReference type="NCBI Taxonomy" id="868281"/>
    <lineage>
        <taxon>Bacteria</taxon>
        <taxon>Bacillati</taxon>
        <taxon>Bacillota</taxon>
        <taxon>Bacilli</taxon>
        <taxon>Bacillales</taxon>
        <taxon>Staphylococcaceae</taxon>
        <taxon>Salinicoccus</taxon>
    </lineage>
</organism>
<evidence type="ECO:0000313" key="3">
    <source>
        <dbReference type="Proteomes" id="UP001595637"/>
    </source>
</evidence>
<dbReference type="SUPFAM" id="SSF55729">
    <property type="entry name" value="Acyl-CoA N-acyltransferases (Nat)"/>
    <property type="match status" value="1"/>
</dbReference>
<dbReference type="PROSITE" id="PS51186">
    <property type="entry name" value="GNAT"/>
    <property type="match status" value="1"/>
</dbReference>
<keyword evidence="2" id="KW-0808">Transferase</keyword>
<accession>A0ABV7N4R2</accession>
<dbReference type="Proteomes" id="UP001595637">
    <property type="component" value="Unassembled WGS sequence"/>
</dbReference>
<dbReference type="PANTHER" id="PTHR43415:SF3">
    <property type="entry name" value="GNAT-FAMILY ACETYLTRANSFERASE"/>
    <property type="match status" value="1"/>
</dbReference>